<evidence type="ECO:0000313" key="2">
    <source>
        <dbReference type="EMBL" id="CAB9519724.1"/>
    </source>
</evidence>
<reference evidence="2" key="1">
    <citation type="submission" date="2020-06" db="EMBL/GenBank/DDBJ databases">
        <authorList>
            <consortium name="Plant Systems Biology data submission"/>
        </authorList>
    </citation>
    <scope>NUCLEOTIDE SEQUENCE</scope>
    <source>
        <strain evidence="2">D6</strain>
    </source>
</reference>
<evidence type="ECO:0000313" key="3">
    <source>
        <dbReference type="Proteomes" id="UP001153069"/>
    </source>
</evidence>
<dbReference type="AlphaFoldDB" id="A0A9N8EJ61"/>
<sequence>MDVVMEVSDGMVDVSNKSREEEEEEERRRKRQKKKKTNRPPLCTFVNYLAPPTTTVATPAATSSVPNVPATISEPSTEHVEDDEDDDDDVMMKGVIVTDQNSNSMETSPLSNDRPVLDDEDLTPPITIPSTQLFVVANSRSDKDNDDNESVETVNTSNKSVDVYLRPDGSFDHIPAAERWKKPPPPVVSDMLEKLDGLYVTSRCESDDELEEQPRPLPEIVVKTRRHRLPSLHSQWRTKHSKRYCLG</sequence>
<protein>
    <submittedName>
        <fullName evidence="2">Uncharacterized protein</fullName>
    </submittedName>
</protein>
<accession>A0A9N8EJ61</accession>
<organism evidence="2 3">
    <name type="scientific">Seminavis robusta</name>
    <dbReference type="NCBI Taxonomy" id="568900"/>
    <lineage>
        <taxon>Eukaryota</taxon>
        <taxon>Sar</taxon>
        <taxon>Stramenopiles</taxon>
        <taxon>Ochrophyta</taxon>
        <taxon>Bacillariophyta</taxon>
        <taxon>Bacillariophyceae</taxon>
        <taxon>Bacillariophycidae</taxon>
        <taxon>Naviculales</taxon>
        <taxon>Naviculaceae</taxon>
        <taxon>Seminavis</taxon>
    </lineage>
</organism>
<feature type="compositionally biased region" description="Basic residues" evidence="1">
    <location>
        <begin position="28"/>
        <end position="38"/>
    </location>
</feature>
<feature type="compositionally biased region" description="Polar residues" evidence="1">
    <location>
        <begin position="98"/>
        <end position="111"/>
    </location>
</feature>
<comment type="caution">
    <text evidence="2">The sequence shown here is derived from an EMBL/GenBank/DDBJ whole genome shotgun (WGS) entry which is preliminary data.</text>
</comment>
<name>A0A9N8EJ61_9STRA</name>
<feature type="compositionally biased region" description="Low complexity" evidence="1">
    <location>
        <begin position="50"/>
        <end position="66"/>
    </location>
</feature>
<evidence type="ECO:0000256" key="1">
    <source>
        <dbReference type="SAM" id="MobiDB-lite"/>
    </source>
</evidence>
<keyword evidence="3" id="KW-1185">Reference proteome</keyword>
<feature type="compositionally biased region" description="Acidic residues" evidence="1">
    <location>
        <begin position="80"/>
        <end position="89"/>
    </location>
</feature>
<feature type="region of interest" description="Disordered" evidence="1">
    <location>
        <begin position="1"/>
        <end position="127"/>
    </location>
</feature>
<dbReference type="EMBL" id="CAICTM010001039">
    <property type="protein sequence ID" value="CAB9519724.1"/>
    <property type="molecule type" value="Genomic_DNA"/>
</dbReference>
<gene>
    <name evidence="2" type="ORF">SEMRO_1041_G234510.1</name>
</gene>
<proteinExistence type="predicted"/>
<dbReference type="Proteomes" id="UP001153069">
    <property type="component" value="Unassembled WGS sequence"/>
</dbReference>